<gene>
    <name evidence="1" type="ORF">CAEBREN_22750</name>
</gene>
<sequence length="108" mass="12166">MDLIQKLIHNAVRFEFSGVLGAEFSKEDGFSDGDGFKVIGDYLRVPTKDFLEAVKMMTMSLGPISTQLKAIREAIDTKIGAINRIEETLMVEIQEAFKTLIERFMSCE</sequence>
<evidence type="ECO:0000313" key="1">
    <source>
        <dbReference type="EMBL" id="EGT39588.1"/>
    </source>
</evidence>
<keyword evidence="2" id="KW-1185">Reference proteome</keyword>
<dbReference type="EMBL" id="GL379973">
    <property type="protein sequence ID" value="EGT39588.1"/>
    <property type="molecule type" value="Genomic_DNA"/>
</dbReference>
<dbReference type="AlphaFoldDB" id="G0NXM7"/>
<proteinExistence type="predicted"/>
<dbReference type="InParanoid" id="G0NXM7"/>
<dbReference type="Proteomes" id="UP000008068">
    <property type="component" value="Unassembled WGS sequence"/>
</dbReference>
<dbReference type="HOGENOM" id="CLU_2199282_0_0_1"/>
<organism evidence="2">
    <name type="scientific">Caenorhabditis brenneri</name>
    <name type="common">Nematode worm</name>
    <dbReference type="NCBI Taxonomy" id="135651"/>
    <lineage>
        <taxon>Eukaryota</taxon>
        <taxon>Metazoa</taxon>
        <taxon>Ecdysozoa</taxon>
        <taxon>Nematoda</taxon>
        <taxon>Chromadorea</taxon>
        <taxon>Rhabditida</taxon>
        <taxon>Rhabditina</taxon>
        <taxon>Rhabditomorpha</taxon>
        <taxon>Rhabditoidea</taxon>
        <taxon>Rhabditidae</taxon>
        <taxon>Peloderinae</taxon>
        <taxon>Caenorhabditis</taxon>
    </lineage>
</organism>
<reference evidence="2" key="1">
    <citation type="submission" date="2011-07" db="EMBL/GenBank/DDBJ databases">
        <authorList>
            <consortium name="Caenorhabditis brenneri Sequencing and Analysis Consortium"/>
            <person name="Wilson R.K."/>
        </authorList>
    </citation>
    <scope>NUCLEOTIDE SEQUENCE [LARGE SCALE GENOMIC DNA]</scope>
    <source>
        <strain evidence="2">PB2801</strain>
    </source>
</reference>
<accession>G0NXM7</accession>
<name>G0NXM7_CAEBE</name>
<protein>
    <submittedName>
        <fullName evidence="1">Uncharacterized protein</fullName>
    </submittedName>
</protein>
<evidence type="ECO:0000313" key="2">
    <source>
        <dbReference type="Proteomes" id="UP000008068"/>
    </source>
</evidence>